<comment type="caution">
    <text evidence="1">The sequence shown here is derived from an EMBL/GenBank/DDBJ whole genome shotgun (WGS) entry which is preliminary data.</text>
</comment>
<accession>A0A4R9KDC8</accession>
<organism evidence="1 2">
    <name type="scientific">Leptospira ognonensis</name>
    <dbReference type="NCBI Taxonomy" id="2484945"/>
    <lineage>
        <taxon>Bacteria</taxon>
        <taxon>Pseudomonadati</taxon>
        <taxon>Spirochaetota</taxon>
        <taxon>Spirochaetia</taxon>
        <taxon>Leptospirales</taxon>
        <taxon>Leptospiraceae</taxon>
        <taxon>Leptospira</taxon>
    </lineage>
</organism>
<dbReference type="AlphaFoldDB" id="A0A4R9KDC8"/>
<gene>
    <name evidence="1" type="ORF">EHQ58_01595</name>
</gene>
<keyword evidence="2" id="KW-1185">Reference proteome</keyword>
<evidence type="ECO:0000313" key="2">
    <source>
        <dbReference type="Proteomes" id="UP000297693"/>
    </source>
</evidence>
<proteinExistence type="predicted"/>
<reference evidence="1" key="1">
    <citation type="journal article" date="2019" name="PLoS Negl. Trop. Dis.">
        <title>Revisiting the worldwide diversity of Leptospira species in the environment.</title>
        <authorList>
            <person name="Vincent A.T."/>
            <person name="Schiettekatte O."/>
            <person name="Bourhy P."/>
            <person name="Veyrier F.J."/>
            <person name="Picardeau M."/>
        </authorList>
    </citation>
    <scope>NUCLEOTIDE SEQUENCE [LARGE SCALE GENOMIC DNA]</scope>
    <source>
        <strain evidence="1">201702476</strain>
    </source>
</reference>
<dbReference type="OrthoDB" id="335729at2"/>
<dbReference type="InterPro" id="IPR007922">
    <property type="entry name" value="DciA-like"/>
</dbReference>
<dbReference type="Proteomes" id="UP000297693">
    <property type="component" value="Unassembled WGS sequence"/>
</dbReference>
<protein>
    <submittedName>
        <fullName evidence="1">DUF721 domain-containing protein</fullName>
    </submittedName>
</protein>
<sequence length="106" mass="12142">MKKIELADLFQSLENFTFDKEEIFADQTLKIIRRDWNDLVGDVLGDSSLPQSLKDGKLLVSCKHSLIAQELDFARSEILRKILDKKLPISIKKIIFRAGNSPNLKK</sequence>
<evidence type="ECO:0000313" key="1">
    <source>
        <dbReference type="EMBL" id="TGL63163.1"/>
    </source>
</evidence>
<dbReference type="EMBL" id="RQGD01000005">
    <property type="protein sequence ID" value="TGL63163.1"/>
    <property type="molecule type" value="Genomic_DNA"/>
</dbReference>
<name>A0A4R9KDC8_9LEPT</name>
<dbReference type="Pfam" id="PF05258">
    <property type="entry name" value="DciA"/>
    <property type="match status" value="1"/>
</dbReference>
<dbReference type="PANTHER" id="PTHR36456">
    <property type="entry name" value="UPF0232 PROTEIN SCO3875"/>
    <property type="match status" value="1"/>
</dbReference>
<dbReference type="RefSeq" id="WP_135621583.1">
    <property type="nucleotide sequence ID" value="NZ_RQGD01000005.1"/>
</dbReference>
<dbReference type="PANTHER" id="PTHR36456:SF1">
    <property type="entry name" value="UPF0232 PROTEIN SCO3875"/>
    <property type="match status" value="1"/>
</dbReference>